<dbReference type="EMBL" id="JAAQYX010000006">
    <property type="protein sequence ID" value="NNB48904.1"/>
    <property type="molecule type" value="Genomic_DNA"/>
</dbReference>
<dbReference type="RefSeq" id="WP_070413403.1">
    <property type="nucleotide sequence ID" value="NZ_JAAQYX010000006.1"/>
</dbReference>
<evidence type="ECO:0000313" key="1">
    <source>
        <dbReference type="EMBL" id="NNB48904.1"/>
    </source>
</evidence>
<gene>
    <name evidence="1" type="ORF">HBN89_06385</name>
</gene>
<dbReference type="Proteomes" id="UP000564604">
    <property type="component" value="Unassembled WGS sequence"/>
</dbReference>
<evidence type="ECO:0000313" key="2">
    <source>
        <dbReference type="Proteomes" id="UP000564604"/>
    </source>
</evidence>
<reference evidence="1 2" key="1">
    <citation type="journal article" date="2020" name="Front. Microbiol.">
        <title>Genetic Organization of the aprX-lipA2 Operon Affects the Proteolytic Potential of Pseudomonas Species in Milk.</title>
        <authorList>
            <person name="Maier C."/>
            <person name="Huptas C."/>
            <person name="von Neubeck M."/>
            <person name="Scherer S."/>
            <person name="Wenning M."/>
            <person name="Lucking G."/>
        </authorList>
    </citation>
    <scope>NUCLEOTIDE SEQUENCE [LARGE SCALE GENOMIC DNA]</scope>
    <source>
        <strain evidence="1 2">WS 5094</strain>
    </source>
</reference>
<comment type="caution">
    <text evidence="1">The sequence shown here is derived from an EMBL/GenBank/DDBJ whole genome shotgun (WGS) entry which is preliminary data.</text>
</comment>
<name>A0A9Q5AZ34_PSEFR</name>
<proteinExistence type="predicted"/>
<accession>A0A9Q5AZ34</accession>
<organism evidence="1 2">
    <name type="scientific">Pseudomonas fragi</name>
    <dbReference type="NCBI Taxonomy" id="296"/>
    <lineage>
        <taxon>Bacteria</taxon>
        <taxon>Pseudomonadati</taxon>
        <taxon>Pseudomonadota</taxon>
        <taxon>Gammaproteobacteria</taxon>
        <taxon>Pseudomonadales</taxon>
        <taxon>Pseudomonadaceae</taxon>
        <taxon>Pseudomonas</taxon>
    </lineage>
</organism>
<protein>
    <submittedName>
        <fullName evidence="1">Uncharacterized protein</fullName>
    </submittedName>
</protein>
<sequence>MQKVLLIGDEYDGARLPIQQDEEVLALSSHQILPYGSDNPPRKPDIIYRKVLIDGWSEPCVYVADGFDLTDQSIALHLGGRHK</sequence>
<dbReference type="AlphaFoldDB" id="A0A9Q5AZ34"/>